<dbReference type="OrthoDB" id="5784238at2"/>
<dbReference type="PATRIC" id="fig|572479.3.peg.1038"/>
<dbReference type="RefSeq" id="WP_014553213.1">
    <property type="nucleotide sequence ID" value="NC_017455.1"/>
</dbReference>
<dbReference type="Gene3D" id="3.40.30.10">
    <property type="entry name" value="Glutaredoxin"/>
    <property type="match status" value="1"/>
</dbReference>
<evidence type="ECO:0000259" key="1">
    <source>
        <dbReference type="Pfam" id="PF00085"/>
    </source>
</evidence>
<dbReference type="KEGG" id="hpk:Hprae_1027"/>
<dbReference type="CDD" id="cd02947">
    <property type="entry name" value="TRX_family"/>
    <property type="match status" value="1"/>
</dbReference>
<protein>
    <submittedName>
        <fullName evidence="2">Thioredoxin domain-containing protein</fullName>
    </submittedName>
</protein>
<evidence type="ECO:0000313" key="3">
    <source>
        <dbReference type="Proteomes" id="UP000006866"/>
    </source>
</evidence>
<name>E3DLE1_HALPG</name>
<keyword evidence="3" id="KW-1185">Reference proteome</keyword>
<accession>E3DLE1</accession>
<gene>
    <name evidence="2" type="ordered locus">Hprae_1027</name>
</gene>
<dbReference type="Proteomes" id="UP000006866">
    <property type="component" value="Chromosome"/>
</dbReference>
<reference evidence="3" key="1">
    <citation type="submission" date="2010-10" db="EMBL/GenBank/DDBJ databases">
        <title>The complete genome of Halanaerobium praevalens DSM 2228.</title>
        <authorList>
            <consortium name="US DOE Joint Genome Institute (JGI-PGF)"/>
            <person name="Lucas S."/>
            <person name="Copeland A."/>
            <person name="Lapidus A."/>
            <person name="Glavina del Rio T."/>
            <person name="Dalin E."/>
            <person name="Tice H."/>
            <person name="Bruce D."/>
            <person name="Goodwin L."/>
            <person name="Pitluck S."/>
            <person name="Kyrpides N."/>
            <person name="Mavromatis K."/>
            <person name="Ivanova N."/>
            <person name="Ovchinnikova G."/>
            <person name="Chertkov O."/>
            <person name="Detter J.C."/>
            <person name="Han C."/>
            <person name="Larimer F."/>
            <person name="Land M."/>
            <person name="Hauser L."/>
            <person name="Markowitz V."/>
            <person name="Cheng J.-F."/>
            <person name="Hugenholtz P."/>
            <person name="Woyke T."/>
            <person name="Wu D."/>
            <person name="Tindall B."/>
            <person name="Pomrenke H.G."/>
            <person name="Brambilla E."/>
            <person name="Klenk H.-P."/>
            <person name="Eisen J.A."/>
        </authorList>
    </citation>
    <scope>NUCLEOTIDE SEQUENCE [LARGE SCALE GENOMIC DNA]</scope>
    <source>
        <strain evidence="3">ATCC 33744 / DSM 2228 / GSL</strain>
    </source>
</reference>
<feature type="domain" description="Thioredoxin" evidence="1">
    <location>
        <begin position="14"/>
        <end position="104"/>
    </location>
</feature>
<dbReference type="InterPro" id="IPR036249">
    <property type="entry name" value="Thioredoxin-like_sf"/>
</dbReference>
<dbReference type="AlphaFoldDB" id="E3DLE1"/>
<dbReference type="STRING" id="572479.Hprae_1027"/>
<dbReference type="HOGENOM" id="CLU_090389_17_1_9"/>
<dbReference type="eggNOG" id="COG0526">
    <property type="taxonomic scope" value="Bacteria"/>
</dbReference>
<dbReference type="Pfam" id="PF00085">
    <property type="entry name" value="Thioredoxin"/>
    <property type="match status" value="1"/>
</dbReference>
<evidence type="ECO:0000313" key="2">
    <source>
        <dbReference type="EMBL" id="ADO77180.1"/>
    </source>
</evidence>
<reference evidence="2 3" key="2">
    <citation type="journal article" date="2011" name="Stand. Genomic Sci.">
        <title>Complete genome sequence of the extremely halophilic Halanaerobium praevalens type strain (GSL).</title>
        <authorList>
            <person name="Ivanova N."/>
            <person name="Sikorski J."/>
            <person name="Chertkov O."/>
            <person name="Nolan M."/>
            <person name="Lucas S."/>
            <person name="Hammon N."/>
            <person name="Deshpande S."/>
            <person name="Cheng J.F."/>
            <person name="Tapia R."/>
            <person name="Han C."/>
            <person name="Goodwin L."/>
            <person name="Pitluck S."/>
            <person name="Huntemann M."/>
            <person name="Liolios K."/>
            <person name="Pagani I."/>
            <person name="Mavromatis K."/>
            <person name="Ovchinikova G."/>
            <person name="Pati A."/>
            <person name="Chen A."/>
            <person name="Palaniappan K."/>
            <person name="Land M."/>
            <person name="Hauser L."/>
            <person name="Brambilla E.M."/>
            <person name="Kannan K.P."/>
            <person name="Rohde M."/>
            <person name="Tindall B.J."/>
            <person name="Goker M."/>
            <person name="Detter J.C."/>
            <person name="Woyke T."/>
            <person name="Bristow J."/>
            <person name="Eisen J.A."/>
            <person name="Markowitz V."/>
            <person name="Hugenholtz P."/>
            <person name="Kyrpides N.C."/>
            <person name="Klenk H.P."/>
            <person name="Lapidus A."/>
        </authorList>
    </citation>
    <scope>NUCLEOTIDE SEQUENCE [LARGE SCALE GENOMIC DNA]</scope>
    <source>
        <strain evidence="3">ATCC 33744 / DSM 2228 / GSL</strain>
    </source>
</reference>
<dbReference type="InterPro" id="IPR013766">
    <property type="entry name" value="Thioredoxin_domain"/>
</dbReference>
<proteinExistence type="predicted"/>
<dbReference type="EMBL" id="CP002175">
    <property type="protein sequence ID" value="ADO77180.1"/>
    <property type="molecule type" value="Genomic_DNA"/>
</dbReference>
<sequence length="122" mass="13898">MKKNIKKEGKLISSGDEFKQLLAAKDSFLILFTSQSCGYCQLAKKNIQQVISDFPQLDFYQLQLADAAEIFQSYDINSVPVIKVFKAGQSVYTGFGVRSVNDLYYQLSSYFNKVSFYQKESN</sequence>
<organism evidence="2 3">
    <name type="scientific">Halanaerobium praevalens (strain ATCC 33744 / DSM 2228 / GSL)</name>
    <dbReference type="NCBI Taxonomy" id="572479"/>
    <lineage>
        <taxon>Bacteria</taxon>
        <taxon>Bacillati</taxon>
        <taxon>Bacillota</taxon>
        <taxon>Clostridia</taxon>
        <taxon>Halanaerobiales</taxon>
        <taxon>Halanaerobiaceae</taxon>
        <taxon>Halanaerobium</taxon>
    </lineage>
</organism>
<dbReference type="SUPFAM" id="SSF52833">
    <property type="entry name" value="Thioredoxin-like"/>
    <property type="match status" value="1"/>
</dbReference>